<evidence type="ECO:0000256" key="2">
    <source>
        <dbReference type="ARBA" id="ARBA00022723"/>
    </source>
</evidence>
<dbReference type="PANTHER" id="PTHR13100:SF10">
    <property type="entry name" value="CELL GROWTH-REGULATING NUCLEOLAR PROTEIN"/>
    <property type="match status" value="1"/>
</dbReference>
<feature type="domain" description="Zinc finger C2H2 LYAR-type" evidence="10">
    <location>
        <begin position="30"/>
        <end position="57"/>
    </location>
</feature>
<dbReference type="InterPro" id="IPR036236">
    <property type="entry name" value="Znf_C2H2_sf"/>
</dbReference>
<dbReference type="Gene3D" id="3.30.1490.490">
    <property type="match status" value="1"/>
</dbReference>
<dbReference type="PANTHER" id="PTHR13100">
    <property type="entry name" value="CELL GROWTH-REGULATING NUCLEOLAR PROTEIN LYAR"/>
    <property type="match status" value="1"/>
</dbReference>
<dbReference type="GO" id="GO:0006364">
    <property type="term" value="P:rRNA processing"/>
    <property type="evidence" value="ECO:0007669"/>
    <property type="project" value="TreeGrafter"/>
</dbReference>
<evidence type="ECO:0000256" key="7">
    <source>
        <dbReference type="ARBA" id="ARBA00023242"/>
    </source>
</evidence>
<dbReference type="InterPro" id="IPR014898">
    <property type="entry name" value="Znf_C2H2_LYAR"/>
</dbReference>
<evidence type="ECO:0000256" key="1">
    <source>
        <dbReference type="ARBA" id="ARBA00004123"/>
    </source>
</evidence>
<dbReference type="EMBL" id="OX597828">
    <property type="protein sequence ID" value="CAI9733976.1"/>
    <property type="molecule type" value="Genomic_DNA"/>
</dbReference>
<gene>
    <name evidence="12" type="ORF">OCTVUL_1B018666</name>
</gene>
<evidence type="ECO:0000259" key="11">
    <source>
        <dbReference type="Pfam" id="PF25879"/>
    </source>
</evidence>
<evidence type="ECO:0000256" key="8">
    <source>
        <dbReference type="PROSITE-ProRule" id="PRU01145"/>
    </source>
</evidence>
<reference evidence="12" key="1">
    <citation type="submission" date="2023-08" db="EMBL/GenBank/DDBJ databases">
        <authorList>
            <person name="Alioto T."/>
            <person name="Alioto T."/>
            <person name="Gomez Garrido J."/>
        </authorList>
    </citation>
    <scope>NUCLEOTIDE SEQUENCE</scope>
</reference>
<evidence type="ECO:0008006" key="14">
    <source>
        <dbReference type="Google" id="ProtNLM"/>
    </source>
</evidence>
<evidence type="ECO:0000256" key="4">
    <source>
        <dbReference type="ARBA" id="ARBA00022771"/>
    </source>
</evidence>
<dbReference type="Pfam" id="PF25879">
    <property type="entry name" value="WHD_LYAR"/>
    <property type="match status" value="1"/>
</dbReference>
<dbReference type="FunFam" id="1.10.10.2100:FF:000002">
    <property type="entry name" value="cell growth-regulating nucleolar protein-like"/>
    <property type="match status" value="1"/>
</dbReference>
<dbReference type="AlphaFoldDB" id="A0AA36BHY8"/>
<dbReference type="FunFam" id="3.30.1490.490:FF:000001">
    <property type="entry name" value="cell growth-regulating nucleolar protein-like"/>
    <property type="match status" value="1"/>
</dbReference>
<dbReference type="SUPFAM" id="SSF57667">
    <property type="entry name" value="beta-beta-alpha zinc fingers"/>
    <property type="match status" value="2"/>
</dbReference>
<keyword evidence="13" id="KW-1185">Reference proteome</keyword>
<sequence>MVFFSCSNCGESLKKNQVNKHYSRCRMSMVSCLDCNKEFWGDDFNSHIKCISEEEKYSGKDYKARPAQNKGEVKQDAWLQKVQTAIDKSNSKPSIRNLLERLKDYPNIPRKQAKFENFLQNSLRVRDQWLVKEIWDILMSENASESKEVDGKEDETSVTNVEEKSVDDEIDEDKRKKESKREKKAKRSEKQNKKEKKDRRKMIDVNVEDESNNNNNGEAMECDETEEKKKKKSKKRKHEEMETVEYSKKRKENDEKENEEGINVNDDEEEEEEVEEPERKSKKIKFDWEETIVSVLKTKEDQKMSMKKVGKKVMAEYLAQGGHAKSNDKLRATFTKKVTKNPRFVCVKDEVRLSRKN</sequence>
<dbReference type="Pfam" id="PF08790">
    <property type="entry name" value="zf-LYAR"/>
    <property type="match status" value="1"/>
</dbReference>
<evidence type="ECO:0000259" key="10">
    <source>
        <dbReference type="Pfam" id="PF08790"/>
    </source>
</evidence>
<dbReference type="GO" id="GO:0000122">
    <property type="term" value="P:negative regulation of transcription by RNA polymerase II"/>
    <property type="evidence" value="ECO:0007669"/>
    <property type="project" value="UniProtKB-ARBA"/>
</dbReference>
<keyword evidence="3" id="KW-0677">Repeat</keyword>
<evidence type="ECO:0000313" key="12">
    <source>
        <dbReference type="EMBL" id="CAI9733976.1"/>
    </source>
</evidence>
<dbReference type="Proteomes" id="UP001162480">
    <property type="component" value="Chromosome 15"/>
</dbReference>
<dbReference type="Gene3D" id="1.10.10.2100">
    <property type="match status" value="1"/>
</dbReference>
<feature type="domain" description="Cell growth-regulating nucleolar protein-like winged helix" evidence="11">
    <location>
        <begin position="284"/>
        <end position="355"/>
    </location>
</feature>
<evidence type="ECO:0000256" key="3">
    <source>
        <dbReference type="ARBA" id="ARBA00022737"/>
    </source>
</evidence>
<keyword evidence="6" id="KW-0175">Coiled coil</keyword>
<dbReference type="InterPro" id="IPR058719">
    <property type="entry name" value="WHD_LYAR"/>
</dbReference>
<organism evidence="12 13">
    <name type="scientific">Octopus vulgaris</name>
    <name type="common">Common octopus</name>
    <dbReference type="NCBI Taxonomy" id="6645"/>
    <lineage>
        <taxon>Eukaryota</taxon>
        <taxon>Metazoa</taxon>
        <taxon>Spiralia</taxon>
        <taxon>Lophotrochozoa</taxon>
        <taxon>Mollusca</taxon>
        <taxon>Cephalopoda</taxon>
        <taxon>Coleoidea</taxon>
        <taxon>Octopodiformes</taxon>
        <taxon>Octopoda</taxon>
        <taxon>Incirrata</taxon>
        <taxon>Octopodidae</taxon>
        <taxon>Octopus</taxon>
    </lineage>
</organism>
<keyword evidence="2" id="KW-0479">Metal-binding</keyword>
<protein>
    <recommendedName>
        <fullName evidence="14">Cell growth-regulating nucleolar protein</fullName>
    </recommendedName>
</protein>
<keyword evidence="5" id="KW-0862">Zinc</keyword>
<accession>A0AA36BHY8</accession>
<evidence type="ECO:0000313" key="13">
    <source>
        <dbReference type="Proteomes" id="UP001162480"/>
    </source>
</evidence>
<dbReference type="GO" id="GO:0005730">
    <property type="term" value="C:nucleolus"/>
    <property type="evidence" value="ECO:0007669"/>
    <property type="project" value="TreeGrafter"/>
</dbReference>
<comment type="subcellular location">
    <subcellularLocation>
        <location evidence="1">Nucleus</location>
    </subcellularLocation>
</comment>
<feature type="compositionally biased region" description="Basic and acidic residues" evidence="9">
    <location>
        <begin position="172"/>
        <end position="181"/>
    </location>
</feature>
<dbReference type="InterPro" id="IPR039999">
    <property type="entry name" value="LYAR"/>
</dbReference>
<name>A0AA36BHY8_OCTVU</name>
<dbReference type="GO" id="GO:0003677">
    <property type="term" value="F:DNA binding"/>
    <property type="evidence" value="ECO:0007669"/>
    <property type="project" value="InterPro"/>
</dbReference>
<feature type="compositionally biased region" description="Basic residues" evidence="9">
    <location>
        <begin position="182"/>
        <end position="200"/>
    </location>
</feature>
<keyword evidence="7" id="KW-0539">Nucleus</keyword>
<feature type="compositionally biased region" description="Acidic residues" evidence="9">
    <location>
        <begin position="255"/>
        <end position="276"/>
    </location>
</feature>
<evidence type="ECO:0000256" key="6">
    <source>
        <dbReference type="ARBA" id="ARBA00023054"/>
    </source>
</evidence>
<feature type="region of interest" description="Disordered" evidence="9">
    <location>
        <begin position="143"/>
        <end position="281"/>
    </location>
</feature>
<evidence type="ECO:0000256" key="5">
    <source>
        <dbReference type="ARBA" id="ARBA00022833"/>
    </source>
</evidence>
<keyword evidence="4 8" id="KW-0863">Zinc-finger</keyword>
<dbReference type="GO" id="GO:0008270">
    <property type="term" value="F:zinc ion binding"/>
    <property type="evidence" value="ECO:0007669"/>
    <property type="project" value="UniProtKB-KW"/>
</dbReference>
<feature type="compositionally biased region" description="Basic and acidic residues" evidence="9">
    <location>
        <begin position="238"/>
        <end position="254"/>
    </location>
</feature>
<evidence type="ECO:0000256" key="9">
    <source>
        <dbReference type="SAM" id="MobiDB-lite"/>
    </source>
</evidence>
<proteinExistence type="predicted"/>
<dbReference type="PROSITE" id="PS51804">
    <property type="entry name" value="ZF_C2HC_LYAR"/>
    <property type="match status" value="2"/>
</dbReference>